<organism evidence="10 11">
    <name type="scientific">Paenibacillus spiritus</name>
    <dbReference type="NCBI Taxonomy" id="2496557"/>
    <lineage>
        <taxon>Bacteria</taxon>
        <taxon>Bacillati</taxon>
        <taxon>Bacillota</taxon>
        <taxon>Bacilli</taxon>
        <taxon>Bacillales</taxon>
        <taxon>Paenibacillaceae</taxon>
        <taxon>Paenibacillus</taxon>
    </lineage>
</organism>
<dbReference type="PANTHER" id="PTHR48111:SF40">
    <property type="entry name" value="PHOSPHATE REGULON TRANSCRIPTIONAL REGULATORY PROTEIN PHOB"/>
    <property type="match status" value="1"/>
</dbReference>
<keyword evidence="1 6" id="KW-0597">Phosphoprotein</keyword>
<name>A0A5J5GCU5_9BACL</name>
<feature type="domain" description="Response regulatory" evidence="8">
    <location>
        <begin position="3"/>
        <end position="116"/>
    </location>
</feature>
<keyword evidence="5" id="KW-0804">Transcription</keyword>
<dbReference type="GO" id="GO:0032993">
    <property type="term" value="C:protein-DNA complex"/>
    <property type="evidence" value="ECO:0007669"/>
    <property type="project" value="TreeGrafter"/>
</dbReference>
<dbReference type="Proteomes" id="UP000367750">
    <property type="component" value="Unassembled WGS sequence"/>
</dbReference>
<dbReference type="SMART" id="SM00862">
    <property type="entry name" value="Trans_reg_C"/>
    <property type="match status" value="1"/>
</dbReference>
<proteinExistence type="predicted"/>
<dbReference type="GO" id="GO:0000156">
    <property type="term" value="F:phosphorelay response regulator activity"/>
    <property type="evidence" value="ECO:0007669"/>
    <property type="project" value="TreeGrafter"/>
</dbReference>
<feature type="modified residue" description="4-aspartylphosphate" evidence="6">
    <location>
        <position position="52"/>
    </location>
</feature>
<evidence type="ECO:0000313" key="11">
    <source>
        <dbReference type="Proteomes" id="UP000367750"/>
    </source>
</evidence>
<dbReference type="OrthoDB" id="9790442at2"/>
<keyword evidence="4 7" id="KW-0238">DNA-binding</keyword>
<gene>
    <name evidence="10" type="ORF">F4V43_07045</name>
</gene>
<dbReference type="AlphaFoldDB" id="A0A5J5GCU5"/>
<evidence type="ECO:0000256" key="6">
    <source>
        <dbReference type="PROSITE-ProRule" id="PRU00169"/>
    </source>
</evidence>
<dbReference type="Gene3D" id="6.10.250.690">
    <property type="match status" value="1"/>
</dbReference>
<dbReference type="InterPro" id="IPR036388">
    <property type="entry name" value="WH-like_DNA-bd_sf"/>
</dbReference>
<evidence type="ECO:0000256" key="7">
    <source>
        <dbReference type="PROSITE-ProRule" id="PRU01091"/>
    </source>
</evidence>
<dbReference type="InterPro" id="IPR001867">
    <property type="entry name" value="OmpR/PhoB-type_DNA-bd"/>
</dbReference>
<dbReference type="CDD" id="cd00383">
    <property type="entry name" value="trans_reg_C"/>
    <property type="match status" value="1"/>
</dbReference>
<dbReference type="InterPro" id="IPR039420">
    <property type="entry name" value="WalR-like"/>
</dbReference>
<feature type="domain" description="OmpR/PhoB-type" evidence="9">
    <location>
        <begin position="123"/>
        <end position="223"/>
    </location>
</feature>
<evidence type="ECO:0000256" key="3">
    <source>
        <dbReference type="ARBA" id="ARBA00023015"/>
    </source>
</evidence>
<dbReference type="Gene3D" id="1.10.10.10">
    <property type="entry name" value="Winged helix-like DNA-binding domain superfamily/Winged helix DNA-binding domain"/>
    <property type="match status" value="1"/>
</dbReference>
<sequence length="226" mass="25335">MPAILIVEDDVSLNRGIALSLGGEGLEIRQAYTLGEAEKLWREQGADLVLLDIQLPDGSGLEFCRQLREGSGVPVIFLTANDWEGDIVAGLELGGDDYITKPFSLMVLRARVRAVLRRTAVPEERARFGDMVFDFGRMEIERDGGRIPLSRTEQRLLKTLLRSRGRVLTRAALMESVWSGETEYVDENALSVTVKRLRAKLGDDPASPRWIRTVYGVGYVWTEEVR</sequence>
<evidence type="ECO:0000256" key="2">
    <source>
        <dbReference type="ARBA" id="ARBA00023012"/>
    </source>
</evidence>
<dbReference type="SUPFAM" id="SSF52172">
    <property type="entry name" value="CheY-like"/>
    <property type="match status" value="1"/>
</dbReference>
<dbReference type="InterPro" id="IPR016032">
    <property type="entry name" value="Sig_transdc_resp-reg_C-effctor"/>
</dbReference>
<keyword evidence="3" id="KW-0805">Transcription regulation</keyword>
<dbReference type="Pfam" id="PF00072">
    <property type="entry name" value="Response_reg"/>
    <property type="match status" value="1"/>
</dbReference>
<dbReference type="PANTHER" id="PTHR48111">
    <property type="entry name" value="REGULATOR OF RPOS"/>
    <property type="match status" value="1"/>
</dbReference>
<accession>A0A5J5GCU5</accession>
<comment type="caution">
    <text evidence="10">The sequence shown here is derived from an EMBL/GenBank/DDBJ whole genome shotgun (WGS) entry which is preliminary data.</text>
</comment>
<reference evidence="10 11" key="1">
    <citation type="submission" date="2019-09" db="EMBL/GenBank/DDBJ databases">
        <title>Bacillus ochoae sp. nov., Paenibacillus whitsoniae sp. nov., Paenibacillus spiritus sp. nov. Isolated from the Mars Exploration Rover during spacecraft assembly.</title>
        <authorList>
            <person name="Seuylemezian A."/>
            <person name="Vaishampayan P."/>
        </authorList>
    </citation>
    <scope>NUCLEOTIDE SEQUENCE [LARGE SCALE GENOMIC DNA]</scope>
    <source>
        <strain evidence="10 11">MER_111</strain>
    </source>
</reference>
<keyword evidence="11" id="KW-1185">Reference proteome</keyword>
<protein>
    <submittedName>
        <fullName evidence="10">Response regulator transcription factor</fullName>
    </submittedName>
</protein>
<dbReference type="Pfam" id="PF00486">
    <property type="entry name" value="Trans_reg_C"/>
    <property type="match status" value="1"/>
</dbReference>
<dbReference type="CDD" id="cd17574">
    <property type="entry name" value="REC_OmpR"/>
    <property type="match status" value="1"/>
</dbReference>
<dbReference type="InterPro" id="IPR001789">
    <property type="entry name" value="Sig_transdc_resp-reg_receiver"/>
</dbReference>
<dbReference type="PROSITE" id="PS50110">
    <property type="entry name" value="RESPONSE_REGULATORY"/>
    <property type="match status" value="1"/>
</dbReference>
<dbReference type="SUPFAM" id="SSF46894">
    <property type="entry name" value="C-terminal effector domain of the bipartite response regulators"/>
    <property type="match status" value="1"/>
</dbReference>
<dbReference type="Gene3D" id="3.40.50.2300">
    <property type="match status" value="1"/>
</dbReference>
<evidence type="ECO:0000313" key="10">
    <source>
        <dbReference type="EMBL" id="KAA9005827.1"/>
    </source>
</evidence>
<dbReference type="GO" id="GO:0000976">
    <property type="term" value="F:transcription cis-regulatory region binding"/>
    <property type="evidence" value="ECO:0007669"/>
    <property type="project" value="TreeGrafter"/>
</dbReference>
<keyword evidence="2" id="KW-0902">Two-component regulatory system</keyword>
<evidence type="ECO:0000259" key="8">
    <source>
        <dbReference type="PROSITE" id="PS50110"/>
    </source>
</evidence>
<dbReference type="GO" id="GO:0006355">
    <property type="term" value="P:regulation of DNA-templated transcription"/>
    <property type="evidence" value="ECO:0007669"/>
    <property type="project" value="InterPro"/>
</dbReference>
<evidence type="ECO:0000259" key="9">
    <source>
        <dbReference type="PROSITE" id="PS51755"/>
    </source>
</evidence>
<evidence type="ECO:0000256" key="5">
    <source>
        <dbReference type="ARBA" id="ARBA00023163"/>
    </source>
</evidence>
<evidence type="ECO:0000256" key="1">
    <source>
        <dbReference type="ARBA" id="ARBA00022553"/>
    </source>
</evidence>
<feature type="DNA-binding region" description="OmpR/PhoB-type" evidence="7">
    <location>
        <begin position="123"/>
        <end position="223"/>
    </location>
</feature>
<dbReference type="GO" id="GO:0005829">
    <property type="term" value="C:cytosol"/>
    <property type="evidence" value="ECO:0007669"/>
    <property type="project" value="TreeGrafter"/>
</dbReference>
<dbReference type="InterPro" id="IPR011006">
    <property type="entry name" value="CheY-like_superfamily"/>
</dbReference>
<dbReference type="PROSITE" id="PS51755">
    <property type="entry name" value="OMPR_PHOB"/>
    <property type="match status" value="1"/>
</dbReference>
<evidence type="ECO:0000256" key="4">
    <source>
        <dbReference type="ARBA" id="ARBA00023125"/>
    </source>
</evidence>
<dbReference type="EMBL" id="VYKK01000007">
    <property type="protein sequence ID" value="KAA9005827.1"/>
    <property type="molecule type" value="Genomic_DNA"/>
</dbReference>
<dbReference type="SMART" id="SM00448">
    <property type="entry name" value="REC"/>
    <property type="match status" value="1"/>
</dbReference>
<dbReference type="RefSeq" id="WP_150457528.1">
    <property type="nucleotide sequence ID" value="NZ_VYKK01000007.1"/>
</dbReference>